<keyword evidence="2" id="KW-1185">Reference proteome</keyword>
<organism evidence="1 2">
    <name type="scientific">Alternaria burnsii</name>
    <dbReference type="NCBI Taxonomy" id="1187904"/>
    <lineage>
        <taxon>Eukaryota</taxon>
        <taxon>Fungi</taxon>
        <taxon>Dikarya</taxon>
        <taxon>Ascomycota</taxon>
        <taxon>Pezizomycotina</taxon>
        <taxon>Dothideomycetes</taxon>
        <taxon>Pleosporomycetidae</taxon>
        <taxon>Pleosporales</taxon>
        <taxon>Pleosporineae</taxon>
        <taxon>Pleosporaceae</taxon>
        <taxon>Alternaria</taxon>
        <taxon>Alternaria sect. Alternaria</taxon>
    </lineage>
</organism>
<dbReference type="EMBL" id="JAAABM010000006">
    <property type="protein sequence ID" value="KAF7677168.1"/>
    <property type="molecule type" value="Genomic_DNA"/>
</dbReference>
<name>A0A8H7EIN6_9PLEO</name>
<dbReference type="Proteomes" id="UP000596902">
    <property type="component" value="Unassembled WGS sequence"/>
</dbReference>
<reference evidence="1" key="1">
    <citation type="submission" date="2020-01" db="EMBL/GenBank/DDBJ databases">
        <authorList>
            <person name="Feng Z.H.Z."/>
        </authorList>
    </citation>
    <scope>NUCLEOTIDE SEQUENCE</scope>
    <source>
        <strain evidence="1">CBS107.38</strain>
    </source>
</reference>
<dbReference type="RefSeq" id="XP_038787377.1">
    <property type="nucleotide sequence ID" value="XM_038930427.1"/>
</dbReference>
<dbReference type="AlphaFoldDB" id="A0A8H7EIN6"/>
<feature type="non-terminal residue" evidence="1">
    <location>
        <position position="1"/>
    </location>
</feature>
<evidence type="ECO:0000313" key="2">
    <source>
        <dbReference type="Proteomes" id="UP000596902"/>
    </source>
</evidence>
<gene>
    <name evidence="1" type="ORF">GT037_005380</name>
</gene>
<proteinExistence type="predicted"/>
<sequence>IAKGLGVAATWPGCPTDLLTESATEPELYYGTGLSVKQNLGKGNMDGSFLDARSCARALWNGSSAWKDGRTFHARADGLTIPSFQSKHRQFLASDPRLPAECTGKKRVAKTWR</sequence>
<dbReference type="GeneID" id="62203605"/>
<accession>A0A8H7EIN6</accession>
<reference evidence="1" key="2">
    <citation type="submission" date="2020-08" db="EMBL/GenBank/DDBJ databases">
        <title>Draft Genome Sequence of Cumin Blight Pathogen Alternaria burnsii.</title>
        <authorList>
            <person name="Feng Z."/>
        </authorList>
    </citation>
    <scope>NUCLEOTIDE SEQUENCE</scope>
    <source>
        <strain evidence="1">CBS107.38</strain>
    </source>
</reference>
<comment type="caution">
    <text evidence="1">The sequence shown here is derived from an EMBL/GenBank/DDBJ whole genome shotgun (WGS) entry which is preliminary data.</text>
</comment>
<evidence type="ECO:0000313" key="1">
    <source>
        <dbReference type="EMBL" id="KAF7677168.1"/>
    </source>
</evidence>
<protein>
    <submittedName>
        <fullName evidence="1">Uncharacterized protein</fullName>
    </submittedName>
</protein>